<dbReference type="EMBL" id="RJVP01000003">
    <property type="protein sequence ID" value="ROH86268.1"/>
    <property type="molecule type" value="Genomic_DNA"/>
</dbReference>
<gene>
    <name evidence="3" type="ORF">ED236_07475</name>
</gene>
<dbReference type="Pfam" id="PF02625">
    <property type="entry name" value="XdhC_CoxI"/>
    <property type="match status" value="1"/>
</dbReference>
<dbReference type="InterPro" id="IPR027051">
    <property type="entry name" value="XdhC_Rossmann_dom"/>
</dbReference>
<dbReference type="Proteomes" id="UP000275137">
    <property type="component" value="Unassembled WGS sequence"/>
</dbReference>
<evidence type="ECO:0000259" key="1">
    <source>
        <dbReference type="Pfam" id="PF02625"/>
    </source>
</evidence>
<reference evidence="3 4" key="1">
    <citation type="submission" date="2018-10" db="EMBL/GenBank/DDBJ databases">
        <authorList>
            <person name="Chen W.-M."/>
        </authorList>
    </citation>
    <scope>NUCLEOTIDE SEQUENCE [LARGE SCALE GENOMIC DNA]</scope>
    <source>
        <strain evidence="3 4">H-5</strain>
    </source>
</reference>
<dbReference type="SUPFAM" id="SSF51735">
    <property type="entry name" value="NAD(P)-binding Rossmann-fold domains"/>
    <property type="match status" value="1"/>
</dbReference>
<evidence type="ECO:0000259" key="2">
    <source>
        <dbReference type="Pfam" id="PF13478"/>
    </source>
</evidence>
<sequence>MHSLDLEVLQRASQWLAQGQRVHLFTLIRTWGSAPRLPGAILVVREDGHLLGSVSGGCIEDDLADKAKHGQLPGTPAIIEYGVSRDEAQRFGIPCGGQLQIFVEPLQQPQQLAPMIDALLTRKLLRRSIRLSNGDIRLGEALPGSQPVLEGDWFHSVFGPQWRLLIIGANQLGATLASMAQALDFDVLICDPREEMRAEWHVEGATWLAGMPDDVVLELAPDAHTAIVAVTHDPKLDDMALLEALKCEAFYVGALGSRRNQEKRQERLRLFELTETEISRLRGPVGLPIGSRTPAEIAVAILAELIQLRAQQRDAASASAQCTARFEHACGQASETLLQGRACNI</sequence>
<dbReference type="InterPro" id="IPR036291">
    <property type="entry name" value="NAD(P)-bd_dom_sf"/>
</dbReference>
<protein>
    <submittedName>
        <fullName evidence="3">XdhC family protein</fullName>
    </submittedName>
</protein>
<accession>A0A3N0V1A9</accession>
<feature type="domain" description="XdhC- CoxI" evidence="1">
    <location>
        <begin position="15"/>
        <end position="82"/>
    </location>
</feature>
<proteinExistence type="predicted"/>
<evidence type="ECO:0000313" key="3">
    <source>
        <dbReference type="EMBL" id="ROH86268.1"/>
    </source>
</evidence>
<dbReference type="InterPro" id="IPR052698">
    <property type="entry name" value="MoCofactor_Util/Proc"/>
</dbReference>
<keyword evidence="4" id="KW-1185">Reference proteome</keyword>
<evidence type="ECO:0000313" key="4">
    <source>
        <dbReference type="Proteomes" id="UP000275137"/>
    </source>
</evidence>
<dbReference type="RefSeq" id="WP_123237331.1">
    <property type="nucleotide sequence ID" value="NZ_RJVP01000003.1"/>
</dbReference>
<dbReference type="InterPro" id="IPR003777">
    <property type="entry name" value="XdhC_CoxI"/>
</dbReference>
<dbReference type="Gene3D" id="3.40.50.720">
    <property type="entry name" value="NAD(P)-binding Rossmann-like Domain"/>
    <property type="match status" value="1"/>
</dbReference>
<feature type="domain" description="XdhC Rossmann" evidence="2">
    <location>
        <begin position="164"/>
        <end position="305"/>
    </location>
</feature>
<comment type="caution">
    <text evidence="3">The sequence shown here is derived from an EMBL/GenBank/DDBJ whole genome shotgun (WGS) entry which is preliminary data.</text>
</comment>
<dbReference type="PANTHER" id="PTHR30388:SF4">
    <property type="entry name" value="MOLYBDENUM COFACTOR INSERTION CHAPERONE PAOD"/>
    <property type="match status" value="1"/>
</dbReference>
<dbReference type="Pfam" id="PF13478">
    <property type="entry name" value="XdhC_C"/>
    <property type="match status" value="1"/>
</dbReference>
<organism evidence="3 4">
    <name type="scientific">Pseudomethylobacillus aquaticus</name>
    <dbReference type="NCBI Taxonomy" id="2676064"/>
    <lineage>
        <taxon>Bacteria</taxon>
        <taxon>Pseudomonadati</taxon>
        <taxon>Pseudomonadota</taxon>
        <taxon>Betaproteobacteria</taxon>
        <taxon>Nitrosomonadales</taxon>
        <taxon>Methylophilaceae</taxon>
        <taxon>Pseudomethylobacillus</taxon>
    </lineage>
</organism>
<dbReference type="AlphaFoldDB" id="A0A3N0V1A9"/>
<dbReference type="PANTHER" id="PTHR30388">
    <property type="entry name" value="ALDEHYDE OXIDOREDUCTASE MOLYBDENUM COFACTOR ASSEMBLY PROTEIN"/>
    <property type="match status" value="1"/>
</dbReference>
<name>A0A3N0V1A9_9PROT</name>